<evidence type="ECO:0000313" key="5">
    <source>
        <dbReference type="Proteomes" id="UP000507470"/>
    </source>
</evidence>
<sequence length="433" mass="48650">MHSVDEILNNVNVKNDEDDVEKCHEVINIEEIEKSLKGKDISDTVASVRDIMDLVEIDDIECYLLKLDQEKAFDRAGHEYLFAVLDKFGFVASSINEPRVNITVVLDDTVLLQCRNKSNSNDVQWIRVNENPQNGNAYTTTYTIGRNINPKLAHHDRLSIVGEYTLEISYVTFADAGLYCCIVKRANTNLYSYIYVEVDGGTTRRAITSRNYNNEQTKAGNHQITLFDETSTNETELKMLTDFFSMPIYLIAAIVGCIIISLGIYIFVQLQRRRLRFSAAHNHPATASRTEPVQTPSINQNFQNTSNITAGNDGDPDALHNQLTITSTSRSESTGLEGTPGGSLFDNAEPSSNSTPSEPNIAVSDSNIQLTGNLENDPYQYDDCIPKRYYNTLPYKIVDNIPHIYDECGPAEQSSNVYEPLVKEKNTMEHVYL</sequence>
<dbReference type="AlphaFoldDB" id="A0A6J8DMX9"/>
<dbReference type="GO" id="GO:0004674">
    <property type="term" value="F:protein serine/threonine kinase activity"/>
    <property type="evidence" value="ECO:0007669"/>
    <property type="project" value="UniProtKB-EC"/>
</dbReference>
<keyword evidence="2" id="KW-1133">Transmembrane helix</keyword>
<dbReference type="SMART" id="SM00409">
    <property type="entry name" value="IG"/>
    <property type="match status" value="1"/>
</dbReference>
<evidence type="ECO:0000256" key="2">
    <source>
        <dbReference type="SAM" id="Phobius"/>
    </source>
</evidence>
<protein>
    <submittedName>
        <fullName evidence="4">KALRN</fullName>
        <ecNumber evidence="4">2.7.11.1</ecNumber>
    </submittedName>
</protein>
<dbReference type="OrthoDB" id="6133865at2759"/>
<keyword evidence="4" id="KW-0808">Transferase</keyword>
<keyword evidence="2" id="KW-0472">Membrane</keyword>
<accession>A0A6J8DMX9</accession>
<keyword evidence="2" id="KW-0812">Transmembrane</keyword>
<dbReference type="EMBL" id="CACVKT020007664">
    <property type="protein sequence ID" value="CAC5409983.1"/>
    <property type="molecule type" value="Genomic_DNA"/>
</dbReference>
<dbReference type="Gene3D" id="2.60.40.10">
    <property type="entry name" value="Immunoglobulins"/>
    <property type="match status" value="1"/>
</dbReference>
<evidence type="ECO:0000259" key="3">
    <source>
        <dbReference type="PROSITE" id="PS50835"/>
    </source>
</evidence>
<organism evidence="4 5">
    <name type="scientific">Mytilus coruscus</name>
    <name type="common">Sea mussel</name>
    <dbReference type="NCBI Taxonomy" id="42192"/>
    <lineage>
        <taxon>Eukaryota</taxon>
        <taxon>Metazoa</taxon>
        <taxon>Spiralia</taxon>
        <taxon>Lophotrochozoa</taxon>
        <taxon>Mollusca</taxon>
        <taxon>Bivalvia</taxon>
        <taxon>Autobranchia</taxon>
        <taxon>Pteriomorphia</taxon>
        <taxon>Mytilida</taxon>
        <taxon>Mytiloidea</taxon>
        <taxon>Mytilidae</taxon>
        <taxon>Mytilinae</taxon>
        <taxon>Mytilus</taxon>
    </lineage>
</organism>
<dbReference type="EC" id="2.7.11.1" evidence="4"/>
<feature type="compositionally biased region" description="Polar residues" evidence="1">
    <location>
        <begin position="321"/>
        <end position="336"/>
    </location>
</feature>
<feature type="domain" description="Ig-like" evidence="3">
    <location>
        <begin position="98"/>
        <end position="197"/>
    </location>
</feature>
<evidence type="ECO:0000313" key="4">
    <source>
        <dbReference type="EMBL" id="CAC5409983.1"/>
    </source>
</evidence>
<proteinExistence type="predicted"/>
<name>A0A6J8DMX9_MYTCO</name>
<feature type="compositionally biased region" description="Low complexity" evidence="1">
    <location>
        <begin position="349"/>
        <end position="360"/>
    </location>
</feature>
<dbReference type="SUPFAM" id="SSF48726">
    <property type="entry name" value="Immunoglobulin"/>
    <property type="match status" value="1"/>
</dbReference>
<dbReference type="InterPro" id="IPR003599">
    <property type="entry name" value="Ig_sub"/>
</dbReference>
<keyword evidence="5" id="KW-1185">Reference proteome</keyword>
<dbReference type="Pfam" id="PF07686">
    <property type="entry name" value="V-set"/>
    <property type="match status" value="1"/>
</dbReference>
<dbReference type="InterPro" id="IPR007110">
    <property type="entry name" value="Ig-like_dom"/>
</dbReference>
<dbReference type="InterPro" id="IPR036179">
    <property type="entry name" value="Ig-like_dom_sf"/>
</dbReference>
<reference evidence="4 5" key="1">
    <citation type="submission" date="2020-06" db="EMBL/GenBank/DDBJ databases">
        <authorList>
            <person name="Li R."/>
            <person name="Bekaert M."/>
        </authorList>
    </citation>
    <scope>NUCLEOTIDE SEQUENCE [LARGE SCALE GENOMIC DNA]</scope>
    <source>
        <strain evidence="5">wild</strain>
    </source>
</reference>
<feature type="region of interest" description="Disordered" evidence="1">
    <location>
        <begin position="282"/>
        <end position="363"/>
    </location>
</feature>
<feature type="compositionally biased region" description="Polar residues" evidence="1">
    <location>
        <begin position="285"/>
        <end position="310"/>
    </location>
</feature>
<gene>
    <name evidence="4" type="ORF">MCOR_43194</name>
</gene>
<feature type="transmembrane region" description="Helical" evidence="2">
    <location>
        <begin position="248"/>
        <end position="268"/>
    </location>
</feature>
<dbReference type="PROSITE" id="PS50835">
    <property type="entry name" value="IG_LIKE"/>
    <property type="match status" value="1"/>
</dbReference>
<evidence type="ECO:0000256" key="1">
    <source>
        <dbReference type="SAM" id="MobiDB-lite"/>
    </source>
</evidence>
<dbReference type="InterPro" id="IPR013106">
    <property type="entry name" value="Ig_V-set"/>
</dbReference>
<dbReference type="InterPro" id="IPR013783">
    <property type="entry name" value="Ig-like_fold"/>
</dbReference>
<dbReference type="Proteomes" id="UP000507470">
    <property type="component" value="Unassembled WGS sequence"/>
</dbReference>